<proteinExistence type="predicted"/>
<dbReference type="EMBL" id="GGEC01049080">
    <property type="protein sequence ID" value="MBX29564.1"/>
    <property type="molecule type" value="Transcribed_RNA"/>
</dbReference>
<dbReference type="AlphaFoldDB" id="A0A2P2MH59"/>
<protein>
    <submittedName>
        <fullName evidence="1">Uncharacterized protein</fullName>
    </submittedName>
</protein>
<organism evidence="1">
    <name type="scientific">Rhizophora mucronata</name>
    <name type="common">Asiatic mangrove</name>
    <dbReference type="NCBI Taxonomy" id="61149"/>
    <lineage>
        <taxon>Eukaryota</taxon>
        <taxon>Viridiplantae</taxon>
        <taxon>Streptophyta</taxon>
        <taxon>Embryophyta</taxon>
        <taxon>Tracheophyta</taxon>
        <taxon>Spermatophyta</taxon>
        <taxon>Magnoliopsida</taxon>
        <taxon>eudicotyledons</taxon>
        <taxon>Gunneridae</taxon>
        <taxon>Pentapetalae</taxon>
        <taxon>rosids</taxon>
        <taxon>fabids</taxon>
        <taxon>Malpighiales</taxon>
        <taxon>Rhizophoraceae</taxon>
        <taxon>Rhizophora</taxon>
    </lineage>
</organism>
<reference evidence="1" key="1">
    <citation type="submission" date="2018-02" db="EMBL/GenBank/DDBJ databases">
        <title>Rhizophora mucronata_Transcriptome.</title>
        <authorList>
            <person name="Meera S.P."/>
            <person name="Sreeshan A."/>
            <person name="Augustine A."/>
        </authorList>
    </citation>
    <scope>NUCLEOTIDE SEQUENCE</scope>
    <source>
        <tissue evidence="1">Leaf</tissue>
    </source>
</reference>
<evidence type="ECO:0000313" key="1">
    <source>
        <dbReference type="EMBL" id="MBX29564.1"/>
    </source>
</evidence>
<name>A0A2P2MH59_RHIMU</name>
<sequence>MAYHIMLWSKSQKVCNFLSISFFKQETKAFIELVGSITSGSALVCIKMCRRGQCLWELI</sequence>
<accession>A0A2P2MH59</accession>